<evidence type="ECO:0000313" key="4">
    <source>
        <dbReference type="Proteomes" id="UP000546126"/>
    </source>
</evidence>
<evidence type="ECO:0000313" key="3">
    <source>
        <dbReference type="EMBL" id="NUW40205.1"/>
    </source>
</evidence>
<accession>A0A7Y6MAU5</accession>
<feature type="region of interest" description="Disordered" evidence="1">
    <location>
        <begin position="1"/>
        <end position="38"/>
    </location>
</feature>
<dbReference type="InterPro" id="IPR027417">
    <property type="entry name" value="P-loop_NTPase"/>
</dbReference>
<dbReference type="AlphaFoldDB" id="A0A7Y6MAU5"/>
<proteinExistence type="predicted"/>
<evidence type="ECO:0000256" key="1">
    <source>
        <dbReference type="SAM" id="MobiDB-lite"/>
    </source>
</evidence>
<gene>
    <name evidence="3" type="ORF">HT134_08665</name>
</gene>
<organism evidence="3 4">
    <name type="scientific">Nonomuraea rhodomycinica</name>
    <dbReference type="NCBI Taxonomy" id="1712872"/>
    <lineage>
        <taxon>Bacteria</taxon>
        <taxon>Bacillati</taxon>
        <taxon>Actinomycetota</taxon>
        <taxon>Actinomycetes</taxon>
        <taxon>Streptosporangiales</taxon>
        <taxon>Streptosporangiaceae</taxon>
        <taxon>Nonomuraea</taxon>
    </lineage>
</organism>
<dbReference type="GO" id="GO:0016887">
    <property type="term" value="F:ATP hydrolysis activity"/>
    <property type="evidence" value="ECO:0007669"/>
    <property type="project" value="InterPro"/>
</dbReference>
<feature type="compositionally biased region" description="Low complexity" evidence="1">
    <location>
        <begin position="16"/>
        <end position="27"/>
    </location>
</feature>
<protein>
    <submittedName>
        <fullName evidence="3">AAA family ATPase</fullName>
    </submittedName>
</protein>
<dbReference type="Pfam" id="PF07728">
    <property type="entry name" value="AAA_5"/>
    <property type="match status" value="1"/>
</dbReference>
<dbReference type="SUPFAM" id="SSF52540">
    <property type="entry name" value="P-loop containing nucleoside triphosphate hydrolases"/>
    <property type="match status" value="2"/>
</dbReference>
<dbReference type="Proteomes" id="UP000546126">
    <property type="component" value="Unassembled WGS sequence"/>
</dbReference>
<sequence>MAATPGPRTTGRRWPATESPPATADPPAARDGENPHVTITEPALTVAAGWKPNATYPEPPRKTARPRLERFIDAMLSMGQTGQVFGEHGIGKTSTFMSYIPEAYPGTEVVLIPAANLTPDDLLVNAPVRDDRSGELALRQLLMRQLRPGRPFVLLIDDSLQAGDTIQAQLMQVACNWTLGEHDLRALGCVGVFLTDNESAAETSARRSDLAVLDRMVTLRITANDTGWRHHLAARHSGWDLTEVFRLWAGLSPYLRHLLSPRTLEHVLDCARDGFPLRWGLPLLNGARVELSEPGQDGSPGKDRTGEILDRIAAAVGAANPRSVPDPVRRILRAAVRNRWAVLLQGPPGCGKTEVTKQVVAEEIGRPPVYFSLPVTNVEDLCVPIPTPDGTLDVLLTRSLLGPDPKVLVWDEYNRPKDKSTFAKLMEVTQEWSLAGRPISHLRAQVALQNPPYHLGRKLLVSSNNVAQASRFTVSYEVRPEDIPANQWLIDTYGEVAEVVLDWWKNDIDDEGREWVTKRTLERLIKLHQVGEPLETGLIYLGEGEYAPIPLAGLRERLSGRRTIGIRELAAEADAWEARLAAAAAASSEGTADSDTVHQIFANAEVSQLREHIEVVARLLRHLPPKLRATYLVGQAEAKQRFWVDAFARMPKG</sequence>
<keyword evidence="4" id="KW-1185">Reference proteome</keyword>
<feature type="domain" description="ATPase dynein-related AAA" evidence="2">
    <location>
        <begin position="342"/>
        <end position="434"/>
    </location>
</feature>
<reference evidence="3 4" key="1">
    <citation type="submission" date="2020-06" db="EMBL/GenBank/DDBJ databases">
        <authorList>
            <person name="Chanama M."/>
        </authorList>
    </citation>
    <scope>NUCLEOTIDE SEQUENCE [LARGE SCALE GENOMIC DNA]</scope>
    <source>
        <strain evidence="3 4">TBRC6557</strain>
    </source>
</reference>
<dbReference type="EMBL" id="JABWGO010000001">
    <property type="protein sequence ID" value="NUW40205.1"/>
    <property type="molecule type" value="Genomic_DNA"/>
</dbReference>
<name>A0A7Y6MAU5_9ACTN</name>
<dbReference type="Gene3D" id="3.40.50.300">
    <property type="entry name" value="P-loop containing nucleotide triphosphate hydrolases"/>
    <property type="match status" value="1"/>
</dbReference>
<dbReference type="InterPro" id="IPR011704">
    <property type="entry name" value="ATPase_dyneun-rel_AAA"/>
</dbReference>
<comment type="caution">
    <text evidence="3">The sequence shown here is derived from an EMBL/GenBank/DDBJ whole genome shotgun (WGS) entry which is preliminary data.</text>
</comment>
<dbReference type="GO" id="GO:0005524">
    <property type="term" value="F:ATP binding"/>
    <property type="evidence" value="ECO:0007669"/>
    <property type="project" value="InterPro"/>
</dbReference>
<evidence type="ECO:0000259" key="2">
    <source>
        <dbReference type="Pfam" id="PF07728"/>
    </source>
</evidence>